<feature type="region of interest" description="Disordered" evidence="13">
    <location>
        <begin position="1"/>
        <end position="301"/>
    </location>
</feature>
<evidence type="ECO:0000256" key="5">
    <source>
        <dbReference type="ARBA" id="ARBA00022759"/>
    </source>
</evidence>
<evidence type="ECO:0000256" key="11">
    <source>
        <dbReference type="ARBA" id="ARBA00023242"/>
    </source>
</evidence>
<feature type="compositionally biased region" description="Acidic residues" evidence="13">
    <location>
        <begin position="1"/>
        <end position="10"/>
    </location>
</feature>
<organism evidence="14 15">
    <name type="scientific">Rhodotorula mucilaginosa</name>
    <name type="common">Yeast</name>
    <name type="synonym">Rhodotorula rubra</name>
    <dbReference type="NCBI Taxonomy" id="5537"/>
    <lineage>
        <taxon>Eukaryota</taxon>
        <taxon>Fungi</taxon>
        <taxon>Dikarya</taxon>
        <taxon>Basidiomycota</taxon>
        <taxon>Pucciniomycotina</taxon>
        <taxon>Microbotryomycetes</taxon>
        <taxon>Sporidiobolales</taxon>
        <taxon>Sporidiobolaceae</taxon>
        <taxon>Rhodotorula</taxon>
    </lineage>
</organism>
<protein>
    <recommendedName>
        <fullName evidence="16">ERCC4 domain-containing protein</fullName>
    </recommendedName>
</protein>
<evidence type="ECO:0000313" key="15">
    <source>
        <dbReference type="Proteomes" id="UP000777482"/>
    </source>
</evidence>
<keyword evidence="15" id="KW-1185">Reference proteome</keyword>
<gene>
    <name evidence="14" type="ORF">C6P46_002518</name>
</gene>
<proteinExistence type="predicted"/>
<dbReference type="EMBL" id="PUHQ01000199">
    <property type="protein sequence ID" value="KAG0653491.1"/>
    <property type="molecule type" value="Genomic_DNA"/>
</dbReference>
<keyword evidence="5" id="KW-0255">Endonuclease</keyword>
<evidence type="ECO:0000256" key="12">
    <source>
        <dbReference type="ARBA" id="ARBA00023254"/>
    </source>
</evidence>
<name>A0A9P6VTL7_RHOMI</name>
<dbReference type="GO" id="GO:0046872">
    <property type="term" value="F:metal ion binding"/>
    <property type="evidence" value="ECO:0007669"/>
    <property type="project" value="UniProtKB-KW"/>
</dbReference>
<evidence type="ECO:0000256" key="10">
    <source>
        <dbReference type="ARBA" id="ARBA00023204"/>
    </source>
</evidence>
<evidence type="ECO:0000256" key="2">
    <source>
        <dbReference type="ARBA" id="ARBA00004123"/>
    </source>
</evidence>
<dbReference type="GO" id="GO:0006302">
    <property type="term" value="P:double-strand break repair"/>
    <property type="evidence" value="ECO:0007669"/>
    <property type="project" value="TreeGrafter"/>
</dbReference>
<evidence type="ECO:0000256" key="6">
    <source>
        <dbReference type="ARBA" id="ARBA00022763"/>
    </source>
</evidence>
<sequence>MYGSSDDEIEILAAPDHRARPSAAPPSSDAFDNSPNWKSFGRTNGDTDGHMTASQQLLLLSDDSADEGDDLLPPPFRASSQQRPRDVRPRQPSVHLSTSEDALVAPDDIWSGLPPIAGPSKSHTNGSLPLARSTYESPQLQRAHTLALMHELDSLDPSSSSPFGALSSSRQPHQHHPASSSSPALRNMPHLSDDPFADLRTPKAVPPSRPAAKAREPAAAAPPPPAKAVVDKRYDDPWADILDDPAGAAAKKAKSTKAGKGKGKEKEVDVGGGGGEGRKRSLSTAAYEEEDEGLTAKAKRGKVRPMALRHLLASELTTGMRILKGSTTREGSAGAGGLSKTALKRLETADRVKLREANTLRAGDKKVSTAELTMHISGTAFHPPETAEDADAADDAGGGKKRGKRTAATKPSPWLEISRELQTRLKVYDCDVECSPAPSALDCEGAVRWTRVCDRMWSEERKMYIPLVGDERIVVEEDSRLIFLSALDLSQHVADSTLSNYVTTLQSRSLPPHVNLFIMLYGLGTFARDLERARQEAYRNSIRAAGVDDQAATKAVKKLPGIGERQPSKDDLELALIRLQMQTRCMLVSVDKVSEAVDWLEQITFDVGQKPYQRLKHSHIAMLGTSEDKVVSGKDLQDTYIKMLASLPRVTEAIAKGIVAEYPTVRSLYERYERCRDERERKEMLVGIGKGHNLNGTSTHRAIGKAMSAYIYRVLWSRDPNMYL</sequence>
<evidence type="ECO:0000256" key="9">
    <source>
        <dbReference type="ARBA" id="ARBA00023172"/>
    </source>
</evidence>
<keyword evidence="4" id="KW-0479">Metal-binding</keyword>
<feature type="region of interest" description="Disordered" evidence="13">
    <location>
        <begin position="378"/>
        <end position="410"/>
    </location>
</feature>
<dbReference type="GO" id="GO:0008821">
    <property type="term" value="F:crossover junction DNA endonuclease activity"/>
    <property type="evidence" value="ECO:0007669"/>
    <property type="project" value="TreeGrafter"/>
</dbReference>
<evidence type="ECO:0000256" key="13">
    <source>
        <dbReference type="SAM" id="MobiDB-lite"/>
    </source>
</evidence>
<keyword evidence="11" id="KW-0539">Nucleus</keyword>
<keyword evidence="6" id="KW-0227">DNA damage</keyword>
<evidence type="ECO:0000256" key="3">
    <source>
        <dbReference type="ARBA" id="ARBA00022722"/>
    </source>
</evidence>
<keyword evidence="7" id="KW-0378">Hydrolase</keyword>
<comment type="cofactor">
    <cofactor evidence="1">
        <name>Mg(2+)</name>
        <dbReference type="ChEBI" id="CHEBI:18420"/>
    </cofactor>
</comment>
<keyword evidence="9" id="KW-0233">DNA recombination</keyword>
<accession>A0A9P6VTL7</accession>
<evidence type="ECO:0000256" key="8">
    <source>
        <dbReference type="ARBA" id="ARBA00022842"/>
    </source>
</evidence>
<dbReference type="PANTHER" id="PTHR21077">
    <property type="entry name" value="EME1 PROTEIN"/>
    <property type="match status" value="1"/>
</dbReference>
<dbReference type="OrthoDB" id="343092at2759"/>
<evidence type="ECO:0000313" key="14">
    <source>
        <dbReference type="EMBL" id="KAG0653491.1"/>
    </source>
</evidence>
<comment type="caution">
    <text evidence="14">The sequence shown here is derived from an EMBL/GenBank/DDBJ whole genome shotgun (WGS) entry which is preliminary data.</text>
</comment>
<dbReference type="GO" id="GO:0005634">
    <property type="term" value="C:nucleus"/>
    <property type="evidence" value="ECO:0007669"/>
    <property type="project" value="UniProtKB-SubCell"/>
</dbReference>
<feature type="compositionally biased region" description="Low complexity" evidence="13">
    <location>
        <begin position="155"/>
        <end position="186"/>
    </location>
</feature>
<dbReference type="AlphaFoldDB" id="A0A9P6VTL7"/>
<dbReference type="Gene3D" id="3.40.50.10130">
    <property type="match status" value="1"/>
</dbReference>
<evidence type="ECO:0000256" key="7">
    <source>
        <dbReference type="ARBA" id="ARBA00022801"/>
    </source>
</evidence>
<dbReference type="GO" id="GO:0031573">
    <property type="term" value="P:mitotic intra-S DNA damage checkpoint signaling"/>
    <property type="evidence" value="ECO:0007669"/>
    <property type="project" value="TreeGrafter"/>
</dbReference>
<keyword evidence="8" id="KW-0460">Magnesium</keyword>
<dbReference type="InterPro" id="IPR033310">
    <property type="entry name" value="Mms4/EME1/EME2"/>
</dbReference>
<dbReference type="Pfam" id="PF21292">
    <property type="entry name" value="EME1-MUS81_C"/>
    <property type="match status" value="1"/>
</dbReference>
<dbReference type="GO" id="GO:0031297">
    <property type="term" value="P:replication fork processing"/>
    <property type="evidence" value="ECO:0007669"/>
    <property type="project" value="TreeGrafter"/>
</dbReference>
<evidence type="ECO:0008006" key="16">
    <source>
        <dbReference type="Google" id="ProtNLM"/>
    </source>
</evidence>
<feature type="compositionally biased region" description="Basic residues" evidence="13">
    <location>
        <begin position="251"/>
        <end position="261"/>
    </location>
</feature>
<dbReference type="GO" id="GO:0000712">
    <property type="term" value="P:resolution of meiotic recombination intermediates"/>
    <property type="evidence" value="ECO:0007669"/>
    <property type="project" value="TreeGrafter"/>
</dbReference>
<feature type="compositionally biased region" description="Low complexity" evidence="13">
    <location>
        <begin position="21"/>
        <end position="30"/>
    </location>
</feature>
<comment type="subcellular location">
    <subcellularLocation>
        <location evidence="2">Nucleus</location>
    </subcellularLocation>
</comment>
<evidence type="ECO:0000256" key="1">
    <source>
        <dbReference type="ARBA" id="ARBA00001946"/>
    </source>
</evidence>
<reference evidence="14 15" key="1">
    <citation type="submission" date="2020-11" db="EMBL/GenBank/DDBJ databases">
        <title>Kefir isolates.</title>
        <authorList>
            <person name="Marcisauskas S."/>
            <person name="Kim Y."/>
            <person name="Blasche S."/>
        </authorList>
    </citation>
    <scope>NUCLEOTIDE SEQUENCE [LARGE SCALE GENOMIC DNA]</scope>
    <source>
        <strain evidence="14 15">KR</strain>
    </source>
</reference>
<dbReference type="Proteomes" id="UP000777482">
    <property type="component" value="Unassembled WGS sequence"/>
</dbReference>
<feature type="compositionally biased region" description="Polar residues" evidence="13">
    <location>
        <begin position="31"/>
        <end position="56"/>
    </location>
</feature>
<evidence type="ECO:0000256" key="4">
    <source>
        <dbReference type="ARBA" id="ARBA00022723"/>
    </source>
</evidence>
<dbReference type="GO" id="GO:0048476">
    <property type="term" value="C:Holliday junction resolvase complex"/>
    <property type="evidence" value="ECO:0007669"/>
    <property type="project" value="InterPro"/>
</dbReference>
<dbReference type="InterPro" id="IPR042530">
    <property type="entry name" value="EME1/EME2_C"/>
</dbReference>
<dbReference type="PANTHER" id="PTHR21077:SF5">
    <property type="entry name" value="CROSSOVER JUNCTION ENDONUCLEASE MMS4"/>
    <property type="match status" value="1"/>
</dbReference>
<keyword evidence="3" id="KW-0540">Nuclease</keyword>
<keyword evidence="10" id="KW-0234">DNA repair</keyword>
<keyword evidence="12" id="KW-0469">Meiosis</keyword>
<dbReference type="Gene3D" id="1.10.150.670">
    <property type="entry name" value="Crossover junction endonuclease EME1, DNA-binding domain"/>
    <property type="match status" value="1"/>
</dbReference>